<feature type="region of interest" description="Disordered" evidence="1">
    <location>
        <begin position="1"/>
        <end position="88"/>
    </location>
</feature>
<evidence type="ECO:0000259" key="2">
    <source>
        <dbReference type="PROSITE" id="PS50097"/>
    </source>
</evidence>
<dbReference type="PANTHER" id="PTHR47843">
    <property type="entry name" value="BTB DOMAIN-CONTAINING PROTEIN-RELATED"/>
    <property type="match status" value="1"/>
</dbReference>
<organism evidence="3 4">
    <name type="scientific">Gomphillus americanus</name>
    <dbReference type="NCBI Taxonomy" id="1940652"/>
    <lineage>
        <taxon>Eukaryota</taxon>
        <taxon>Fungi</taxon>
        <taxon>Dikarya</taxon>
        <taxon>Ascomycota</taxon>
        <taxon>Pezizomycotina</taxon>
        <taxon>Lecanoromycetes</taxon>
        <taxon>OSLEUM clade</taxon>
        <taxon>Ostropomycetidae</taxon>
        <taxon>Ostropales</taxon>
        <taxon>Graphidaceae</taxon>
        <taxon>Gomphilloideae</taxon>
        <taxon>Gomphillus</taxon>
    </lineage>
</organism>
<dbReference type="PANTHER" id="PTHR47843:SF7">
    <property type="entry name" value="BTB DOMAIN-CONTAINING PROTEIN"/>
    <property type="match status" value="1"/>
</dbReference>
<evidence type="ECO:0000313" key="4">
    <source>
        <dbReference type="Proteomes" id="UP000664169"/>
    </source>
</evidence>
<accession>A0A8H3F8U4</accession>
<keyword evidence="4" id="KW-1185">Reference proteome</keyword>
<gene>
    <name evidence="3" type="ORF">GOMPHAMPRED_002032</name>
</gene>
<reference evidence="3" key="1">
    <citation type="submission" date="2021-03" db="EMBL/GenBank/DDBJ databases">
        <authorList>
            <person name="Tagirdzhanova G."/>
        </authorList>
    </citation>
    <scope>NUCLEOTIDE SEQUENCE</scope>
</reference>
<evidence type="ECO:0000256" key="1">
    <source>
        <dbReference type="SAM" id="MobiDB-lite"/>
    </source>
</evidence>
<dbReference type="PROSITE" id="PS50097">
    <property type="entry name" value="BTB"/>
    <property type="match status" value="1"/>
</dbReference>
<dbReference type="SUPFAM" id="SSF54695">
    <property type="entry name" value="POZ domain"/>
    <property type="match status" value="1"/>
</dbReference>
<protein>
    <recommendedName>
        <fullName evidence="2">BTB domain-containing protein</fullName>
    </recommendedName>
</protein>
<feature type="compositionally biased region" description="Low complexity" evidence="1">
    <location>
        <begin position="10"/>
        <end position="42"/>
    </location>
</feature>
<dbReference type="OrthoDB" id="45365at2759"/>
<dbReference type="Proteomes" id="UP000664169">
    <property type="component" value="Unassembled WGS sequence"/>
</dbReference>
<feature type="compositionally biased region" description="Low complexity" evidence="1">
    <location>
        <begin position="74"/>
        <end position="88"/>
    </location>
</feature>
<dbReference type="AlphaFoldDB" id="A0A8H3F8U4"/>
<sequence>MYNRRPSTTGSFSSNKPSGSGSFSSNKPSGTGSFSSKGKSTKAISKSSSNTKRSFRDSASITSSRRADKTGQRSPVSPSTESTPTSPIVTLCVGPAGRLFACHEDILKTCPFFAGLFRNSSETKNRKVQLPDDIPEVFSCVLEFLYKGDYYPRLVSNKKTNASELEDATKKGSAEAAITVEQTGKTIMKDTLIYCTAEKYGLEELKRIALKKQGLRTGMQCATILSSARYAYENTPDSDSKLRAHYLALIVRSRSTFKRSGTMQMEMEKGGKMFFDLFVAMANYIEDLSPQSPGR</sequence>
<proteinExistence type="predicted"/>
<comment type="caution">
    <text evidence="3">The sequence shown here is derived from an EMBL/GenBank/DDBJ whole genome shotgun (WGS) entry which is preliminary data.</text>
</comment>
<feature type="domain" description="BTB" evidence="2">
    <location>
        <begin position="89"/>
        <end position="149"/>
    </location>
</feature>
<dbReference type="InterPro" id="IPR011333">
    <property type="entry name" value="SKP1/BTB/POZ_sf"/>
</dbReference>
<evidence type="ECO:0000313" key="3">
    <source>
        <dbReference type="EMBL" id="CAF9920266.1"/>
    </source>
</evidence>
<dbReference type="Gene3D" id="3.30.710.10">
    <property type="entry name" value="Potassium Channel Kv1.1, Chain A"/>
    <property type="match status" value="1"/>
</dbReference>
<feature type="compositionally biased region" description="Polar residues" evidence="1">
    <location>
        <begin position="43"/>
        <end position="64"/>
    </location>
</feature>
<name>A0A8H3F8U4_9LECA</name>
<dbReference type="CDD" id="cd18186">
    <property type="entry name" value="BTB_POZ_ZBTB_KLHL-like"/>
    <property type="match status" value="1"/>
</dbReference>
<dbReference type="EMBL" id="CAJPDQ010000015">
    <property type="protein sequence ID" value="CAF9920266.1"/>
    <property type="molecule type" value="Genomic_DNA"/>
</dbReference>
<dbReference type="InterPro" id="IPR000210">
    <property type="entry name" value="BTB/POZ_dom"/>
</dbReference>